<keyword evidence="3" id="KW-1185">Reference proteome</keyword>
<evidence type="ECO:0000256" key="1">
    <source>
        <dbReference type="SAM" id="MobiDB-lite"/>
    </source>
</evidence>
<protein>
    <submittedName>
        <fullName evidence="2">Uncharacterized protein</fullName>
    </submittedName>
</protein>
<organism evidence="2 3">
    <name type="scientific">Gossypium harknessii</name>
    <dbReference type="NCBI Taxonomy" id="34285"/>
    <lineage>
        <taxon>Eukaryota</taxon>
        <taxon>Viridiplantae</taxon>
        <taxon>Streptophyta</taxon>
        <taxon>Embryophyta</taxon>
        <taxon>Tracheophyta</taxon>
        <taxon>Spermatophyta</taxon>
        <taxon>Magnoliopsida</taxon>
        <taxon>eudicotyledons</taxon>
        <taxon>Gunneridae</taxon>
        <taxon>Pentapetalae</taxon>
        <taxon>rosids</taxon>
        <taxon>malvids</taxon>
        <taxon>Malvales</taxon>
        <taxon>Malvaceae</taxon>
        <taxon>Malvoideae</taxon>
        <taxon>Gossypium</taxon>
    </lineage>
</organism>
<feature type="compositionally biased region" description="Basic and acidic residues" evidence="1">
    <location>
        <begin position="1"/>
        <end position="13"/>
    </location>
</feature>
<reference evidence="2 3" key="1">
    <citation type="journal article" date="2019" name="Genome Biol. Evol.">
        <title>Insights into the evolution of the New World diploid cottons (Gossypium, subgenus Houzingenia) based on genome sequencing.</title>
        <authorList>
            <person name="Grover C.E."/>
            <person name="Arick M.A. 2nd"/>
            <person name="Thrash A."/>
            <person name="Conover J.L."/>
            <person name="Sanders W.S."/>
            <person name="Peterson D.G."/>
            <person name="Frelichowski J.E."/>
            <person name="Scheffler J.A."/>
            <person name="Scheffler B.E."/>
            <person name="Wendel J.F."/>
        </authorList>
    </citation>
    <scope>NUCLEOTIDE SEQUENCE [LARGE SCALE GENOMIC DNA]</scope>
    <source>
        <strain evidence="2">0</strain>
        <tissue evidence="2">Leaf</tissue>
    </source>
</reference>
<name>A0A7J9H6Q9_9ROSI</name>
<dbReference type="EMBL" id="JABFAD010000008">
    <property type="protein sequence ID" value="MBA0804635.1"/>
    <property type="molecule type" value="Genomic_DNA"/>
</dbReference>
<dbReference type="OrthoDB" id="10302705at2759"/>
<dbReference type="AlphaFoldDB" id="A0A7J9H6Q9"/>
<accession>A0A7J9H6Q9</accession>
<evidence type="ECO:0000313" key="3">
    <source>
        <dbReference type="Proteomes" id="UP000593560"/>
    </source>
</evidence>
<dbReference type="Proteomes" id="UP000593560">
    <property type="component" value="Unassembled WGS sequence"/>
</dbReference>
<evidence type="ECO:0000313" key="2">
    <source>
        <dbReference type="EMBL" id="MBA0804635.1"/>
    </source>
</evidence>
<comment type="caution">
    <text evidence="2">The sequence shown here is derived from an EMBL/GenBank/DDBJ whole genome shotgun (WGS) entry which is preliminary data.</text>
</comment>
<feature type="non-terminal residue" evidence="2">
    <location>
        <position position="316"/>
    </location>
</feature>
<feature type="region of interest" description="Disordered" evidence="1">
    <location>
        <begin position="1"/>
        <end position="26"/>
    </location>
</feature>
<gene>
    <name evidence="2" type="ORF">Gohar_004207</name>
</gene>
<sequence>MDVDSAEGRKASFKDMLMGGSEKEKSVGESLEAADIELGEGDVISGSVDGVPSIKFSKRVCSLLEKSTERTIECEGLPNICYLYRRYGYLKENCSNGESTNTGMENMSSDRDGNKVVEEMVSKEDFGSWMVVEIDLGDILGKRRQVSGHGVASGVRVTGNTFMVDSHIPFTNNLAHSKGNQNVSLPFNFKVHNGMTTLNNYDHSVVRINENSESNIMRSEGEEVDDGPPNLHHDGSSFSLPLDPTTMKWGQAHRVFEGKGVKMVKPRAAMVSVQETFRAINDALANEVNVDDANGEREVWEDIMCTNPGSRVSRIK</sequence>
<proteinExistence type="predicted"/>